<dbReference type="AlphaFoldDB" id="A0A1M5SWN4"/>
<proteinExistence type="predicted"/>
<evidence type="ECO:0000256" key="1">
    <source>
        <dbReference type="SAM" id="Phobius"/>
    </source>
</evidence>
<keyword evidence="4" id="KW-1185">Reference proteome</keyword>
<dbReference type="OrthoDB" id="5194484at2"/>
<evidence type="ECO:0000313" key="4">
    <source>
        <dbReference type="Proteomes" id="UP000186132"/>
    </source>
</evidence>
<dbReference type="RefSeq" id="WP_073392046.1">
    <property type="nucleotide sequence ID" value="NZ_FQVU01000006.1"/>
</dbReference>
<protein>
    <recommendedName>
        <fullName evidence="5">Neocarzinostatin family protein</fullName>
    </recommendedName>
</protein>
<feature type="chain" id="PRO_5013268602" description="Neocarzinostatin family protein" evidence="2">
    <location>
        <begin position="40"/>
        <end position="290"/>
    </location>
</feature>
<name>A0A1M5SWN4_9ACTN</name>
<keyword evidence="2" id="KW-0732">Signal</keyword>
<dbReference type="STRING" id="1206085.SAMN05443575_3845"/>
<sequence>MTRSTRPATGRTARRLRRLGATGAVIAALWLLFPALAAADTSSATARAATVGVAGAAAVDSGQAAAANDGSGGEGDQGGEYRLSVLGSQSLVTSGVLAQHAIAYRNGSSAACAGLVGSGGSLTVESDRSCTVRAGTSGGIVIALTPLVKIRADAIVASCTATSDGRTSARAQLLNAAVYTTVGLVTTHVDLAAAPGVGTSVSVPAVATLGLNAQTQPKGPGSIAADALTVSLLSGTAQATVASVTCGPNALVLPTPALPVPGLLFAAPLLAVAGWLGARRWRRTVAGTAT</sequence>
<evidence type="ECO:0000256" key="2">
    <source>
        <dbReference type="SAM" id="SignalP"/>
    </source>
</evidence>
<dbReference type="EMBL" id="FQVU01000006">
    <property type="protein sequence ID" value="SHH42895.1"/>
    <property type="molecule type" value="Genomic_DNA"/>
</dbReference>
<keyword evidence="1" id="KW-0472">Membrane</keyword>
<keyword evidence="1" id="KW-0812">Transmembrane</keyword>
<keyword evidence="1" id="KW-1133">Transmembrane helix</keyword>
<gene>
    <name evidence="3" type="ORF">SAMN05443575_3845</name>
</gene>
<evidence type="ECO:0008006" key="5">
    <source>
        <dbReference type="Google" id="ProtNLM"/>
    </source>
</evidence>
<feature type="signal peptide" evidence="2">
    <location>
        <begin position="1"/>
        <end position="39"/>
    </location>
</feature>
<evidence type="ECO:0000313" key="3">
    <source>
        <dbReference type="EMBL" id="SHH42895.1"/>
    </source>
</evidence>
<feature type="transmembrane region" description="Helical" evidence="1">
    <location>
        <begin position="258"/>
        <end position="278"/>
    </location>
</feature>
<dbReference type="Proteomes" id="UP000186132">
    <property type="component" value="Unassembled WGS sequence"/>
</dbReference>
<reference evidence="3 4" key="1">
    <citation type="submission" date="2016-11" db="EMBL/GenBank/DDBJ databases">
        <authorList>
            <person name="Jaros S."/>
            <person name="Januszkiewicz K."/>
            <person name="Wedrychowicz H."/>
        </authorList>
    </citation>
    <scope>NUCLEOTIDE SEQUENCE [LARGE SCALE GENOMIC DNA]</scope>
    <source>
        <strain evidence="3 4">DSM 45627</strain>
    </source>
</reference>
<accession>A0A1M5SWN4</accession>
<organism evidence="3 4">
    <name type="scientific">Jatrophihabitans endophyticus</name>
    <dbReference type="NCBI Taxonomy" id="1206085"/>
    <lineage>
        <taxon>Bacteria</taxon>
        <taxon>Bacillati</taxon>
        <taxon>Actinomycetota</taxon>
        <taxon>Actinomycetes</taxon>
        <taxon>Jatrophihabitantales</taxon>
        <taxon>Jatrophihabitantaceae</taxon>
        <taxon>Jatrophihabitans</taxon>
    </lineage>
</organism>